<evidence type="ECO:0000256" key="1">
    <source>
        <dbReference type="SAM" id="SignalP"/>
    </source>
</evidence>
<organism evidence="2">
    <name type="scientific">Lepeophtheirus salmonis</name>
    <name type="common">Salmon louse</name>
    <name type="synonym">Caligus salmonis</name>
    <dbReference type="NCBI Taxonomy" id="72036"/>
    <lineage>
        <taxon>Eukaryota</taxon>
        <taxon>Metazoa</taxon>
        <taxon>Ecdysozoa</taxon>
        <taxon>Arthropoda</taxon>
        <taxon>Crustacea</taxon>
        <taxon>Multicrustacea</taxon>
        <taxon>Hexanauplia</taxon>
        <taxon>Copepoda</taxon>
        <taxon>Siphonostomatoida</taxon>
        <taxon>Caligidae</taxon>
        <taxon>Lepeophtheirus</taxon>
    </lineage>
</organism>
<proteinExistence type="predicted"/>
<feature type="signal peptide" evidence="1">
    <location>
        <begin position="1"/>
        <end position="23"/>
    </location>
</feature>
<protein>
    <submittedName>
        <fullName evidence="2">Uncharacterized protein</fullName>
    </submittedName>
</protein>
<dbReference type="AlphaFoldDB" id="A0A0K2U7N2"/>
<dbReference type="EMBL" id="HACA01016694">
    <property type="protein sequence ID" value="CDW34055.1"/>
    <property type="molecule type" value="Transcribed_RNA"/>
</dbReference>
<sequence>MYQANNIFVLIIWILVCLIRIHGFPSGLMLEVNTEKNALLNAINNQISESRLVNNMVSDFLRGVFRSASWLVAEVLIYGGQSLFS</sequence>
<feature type="chain" id="PRO_5005488432" evidence="1">
    <location>
        <begin position="24"/>
        <end position="85"/>
    </location>
</feature>
<reference evidence="2" key="1">
    <citation type="submission" date="2014-05" db="EMBL/GenBank/DDBJ databases">
        <authorList>
            <person name="Chronopoulou M."/>
        </authorList>
    </citation>
    <scope>NUCLEOTIDE SEQUENCE</scope>
    <source>
        <tissue evidence="2">Whole organism</tissue>
    </source>
</reference>
<keyword evidence="1" id="KW-0732">Signal</keyword>
<name>A0A0K2U7N2_LEPSM</name>
<accession>A0A0K2U7N2</accession>
<evidence type="ECO:0000313" key="2">
    <source>
        <dbReference type="EMBL" id="CDW34055.1"/>
    </source>
</evidence>